<evidence type="ECO:0000313" key="4">
    <source>
        <dbReference type="EMBL" id="PSK90045.1"/>
    </source>
</evidence>
<gene>
    <name evidence="4" type="ORF">B0I18_10951</name>
</gene>
<reference evidence="4 5" key="1">
    <citation type="submission" date="2018-03" db="EMBL/GenBank/DDBJ databases">
        <title>Genomic Encyclopedia of Type Strains, Phase III (KMG-III): the genomes of soil and plant-associated and newly described type strains.</title>
        <authorList>
            <person name="Whitman W."/>
        </authorList>
    </citation>
    <scope>NUCLEOTIDE SEQUENCE [LARGE SCALE GENOMIC DNA]</scope>
    <source>
        <strain evidence="4 5">CGMCC 1.12700</strain>
    </source>
</reference>
<proteinExistence type="predicted"/>
<keyword evidence="1" id="KW-0732">Signal</keyword>
<sequence length="644" mass="68151">MKKMYTTKAWKAIILLLGLQLWAGSAMAQAPANDECGGAITLIPASGATCTATVTGSELNATMSAHTPSCSFGASNDVWYSFTATATTHKIQLSNVHTNNPDVFNYYYFLTIYSGNCTGLAEMACSSFYKPASSPSAGNLAISGLSIGQTYYIQVAGGNGYDINYNAVSNMIAFEVCVSTPPPPPANDACNGAITLVPSNDLACTAPVAGSTLNATTSYPTPSCYFGVANDVWYSFTATATTHRVQLSNVLPNNPNAFYYDYFLTVYSGNCGSLTEMACDNAQEPGSAPSSKNLTAGGLTIGQTYYIRVTSGAGYDNNFYWIENNIGFEVCVGMAPPPPANDECAGAIPVMGANTVITGDNTDATSSMPQNSCSSSSQPNDVWFTFTPAATGDMIIDINELNVDAVAEIFSGSCGALSSIDCIDYGFPWTVPVTANTTYYLRVYDYFGDGAGTFDITFGGTVLPVTGGKLSGTTRNGRAFLTWSTFTEQNNKGFVVQRSADGKDFHNAGWVKSNAAQGNSTQALNYVFSDPEALVATAYYRLQQTDIDGRTTTSNTIQLAPGNAASFMLTAAPNPVKDRLMIMIQGEQKPGASLSVIDLTGKTLKTQPVTGSETAVDMSALPGGLYFARYQDDSRCQTIKISKQ</sequence>
<evidence type="ECO:0000259" key="3">
    <source>
        <dbReference type="Pfam" id="PF23759"/>
    </source>
</evidence>
<feature type="domain" description="T9SS-like galactose binding" evidence="3">
    <location>
        <begin position="32"/>
        <end position="156"/>
    </location>
</feature>
<dbReference type="InterPro" id="IPR026444">
    <property type="entry name" value="Secre_tail"/>
</dbReference>
<evidence type="ECO:0000256" key="1">
    <source>
        <dbReference type="SAM" id="SignalP"/>
    </source>
</evidence>
<evidence type="ECO:0000259" key="2">
    <source>
        <dbReference type="Pfam" id="PF18962"/>
    </source>
</evidence>
<comment type="caution">
    <text evidence="4">The sequence shown here is derived from an EMBL/GenBank/DDBJ whole genome shotgun (WGS) entry which is preliminary data.</text>
</comment>
<feature type="domain" description="T9SS-like galactose binding" evidence="3">
    <location>
        <begin position="340"/>
        <end position="445"/>
    </location>
</feature>
<dbReference type="EMBL" id="PYGD01000009">
    <property type="protein sequence ID" value="PSK90045.1"/>
    <property type="molecule type" value="Genomic_DNA"/>
</dbReference>
<protein>
    <submittedName>
        <fullName evidence="4">Putative secreted protein (Por secretion system target)</fullName>
    </submittedName>
</protein>
<accession>A0A2P8CYJ9</accession>
<keyword evidence="5" id="KW-1185">Reference proteome</keyword>
<dbReference type="Pfam" id="PF23759">
    <property type="entry name" value="GBD_T9SS_assoc"/>
    <property type="match status" value="3"/>
</dbReference>
<feature type="domain" description="Secretion system C-terminal sorting" evidence="2">
    <location>
        <begin position="573"/>
        <end position="638"/>
    </location>
</feature>
<dbReference type="Proteomes" id="UP000240572">
    <property type="component" value="Unassembled WGS sequence"/>
</dbReference>
<dbReference type="OrthoDB" id="869215at2"/>
<feature type="chain" id="PRO_5015192720" evidence="1">
    <location>
        <begin position="29"/>
        <end position="644"/>
    </location>
</feature>
<dbReference type="NCBIfam" id="TIGR04183">
    <property type="entry name" value="Por_Secre_tail"/>
    <property type="match status" value="1"/>
</dbReference>
<dbReference type="Gene3D" id="2.60.120.380">
    <property type="match status" value="1"/>
</dbReference>
<organism evidence="4 5">
    <name type="scientific">Taibaiella chishuiensis</name>
    <dbReference type="NCBI Taxonomy" id="1434707"/>
    <lineage>
        <taxon>Bacteria</taxon>
        <taxon>Pseudomonadati</taxon>
        <taxon>Bacteroidota</taxon>
        <taxon>Chitinophagia</taxon>
        <taxon>Chitinophagales</taxon>
        <taxon>Chitinophagaceae</taxon>
        <taxon>Taibaiella</taxon>
    </lineage>
</organism>
<dbReference type="RefSeq" id="WP_106524391.1">
    <property type="nucleotide sequence ID" value="NZ_PYGD01000009.1"/>
</dbReference>
<dbReference type="AlphaFoldDB" id="A0A2P8CYJ9"/>
<feature type="signal peptide" evidence="1">
    <location>
        <begin position="1"/>
        <end position="28"/>
    </location>
</feature>
<feature type="domain" description="T9SS-like galactose binding" evidence="3">
    <location>
        <begin position="186"/>
        <end position="313"/>
    </location>
</feature>
<name>A0A2P8CYJ9_9BACT</name>
<dbReference type="Pfam" id="PF18962">
    <property type="entry name" value="Por_Secre_tail"/>
    <property type="match status" value="1"/>
</dbReference>
<evidence type="ECO:0000313" key="5">
    <source>
        <dbReference type="Proteomes" id="UP000240572"/>
    </source>
</evidence>
<dbReference type="InterPro" id="IPR056600">
    <property type="entry name" value="GBD_T9SS_assoc"/>
</dbReference>